<comment type="caution">
    <text evidence="2">The sequence shown here is derived from an EMBL/GenBank/DDBJ whole genome shotgun (WGS) entry which is preliminary data.</text>
</comment>
<feature type="compositionally biased region" description="Basic and acidic residues" evidence="1">
    <location>
        <begin position="321"/>
        <end position="335"/>
    </location>
</feature>
<dbReference type="GeneID" id="77727238"/>
<keyword evidence="3" id="KW-1185">Reference proteome</keyword>
<feature type="compositionally biased region" description="Basic and acidic residues" evidence="1">
    <location>
        <begin position="483"/>
        <end position="495"/>
    </location>
</feature>
<sequence length="763" mass="85343">MLISKAGRPIWRREWWIRNRVLQHIHLIWATFLDEPELDFRSHVPPTSQDPLSTEVTEGPFAPSDLPIDPDLGFAFDPEDPDWIALWESNQSIESGQDLGRDRHHHAAWQQESPSEAVSPSFGPISGDPLHPLTLFPDDDAGLDFLDTEWRPSIYTMESQQDINHGVRDVSDGQGTANVTSIALDGSAKSPDSGAHAQTVHTRQRQTRAMGLRKRHDKVRQRQLMLMRRGIGRTKGLSAQAMPLGYLNSLISQTADAGHSMKYEGYAIHETRDADGRRSYRFLDPDTAMSIPGGTLPLLQMREHSMFDLPDLDLSDLDSDQQPRPEDSSTDDTHHNAPISSLAAMDAGAKPSAAKHKRKVYDKVRERQITLMIRGIGRTRELVAGNMPLGYLDSLAIHETRDADGKRSYELLDPDTAKSVPGGIRALVAMRIKHYDGSISQVATSGPSRDLPVRDHGFDASAGFDTELEDRIWFALTEELEREQHPGPDYHDHASRQSGTTLAESAAVPHLADDTSHSLSAARRDVPQERTYTQRKKRAKIRQRLETLMTRGICRTPAARSLDMPLTLLDKLTDFTDKADKNRYAGYAIDVSRATDGQRTYSFLDPQAALKVAAATLPLLSQRQLSAPAWDTDLGAAQYDAEISSREKSLREEARADRRWRRDNDLQRLAKAYFVLEARGVRRTLQFSTQRAPPKFVNGVVDRTDSIPVDPFSEAPFSGLVLHNTAANRNTCHPVLLDWREAVGLEGGGRSVSLLAPWMDRYR</sequence>
<feature type="region of interest" description="Disordered" evidence="1">
    <location>
        <begin position="483"/>
        <end position="538"/>
    </location>
</feature>
<name>A0AA38H4S7_9TREE</name>
<dbReference type="RefSeq" id="XP_052942396.1">
    <property type="nucleotide sequence ID" value="XM_053088033.1"/>
</dbReference>
<dbReference type="EMBL" id="JAKWFO010000014">
    <property type="protein sequence ID" value="KAI9632619.1"/>
    <property type="molecule type" value="Genomic_DNA"/>
</dbReference>
<evidence type="ECO:0000313" key="2">
    <source>
        <dbReference type="EMBL" id="KAI9632619.1"/>
    </source>
</evidence>
<protein>
    <submittedName>
        <fullName evidence="2">Uncharacterized protein</fullName>
    </submittedName>
</protein>
<dbReference type="Proteomes" id="UP001164286">
    <property type="component" value="Unassembled WGS sequence"/>
</dbReference>
<feature type="region of interest" description="Disordered" evidence="1">
    <location>
        <begin position="186"/>
        <end position="218"/>
    </location>
</feature>
<feature type="compositionally biased region" description="Acidic residues" evidence="1">
    <location>
        <begin position="310"/>
        <end position="319"/>
    </location>
</feature>
<gene>
    <name evidence="2" type="ORF">MKK02DRAFT_30386</name>
</gene>
<dbReference type="AlphaFoldDB" id="A0AA38H4S7"/>
<proteinExistence type="predicted"/>
<feature type="compositionally biased region" description="Basic residues" evidence="1">
    <location>
        <begin position="202"/>
        <end position="218"/>
    </location>
</feature>
<organism evidence="2 3">
    <name type="scientific">Dioszegia hungarica</name>
    <dbReference type="NCBI Taxonomy" id="4972"/>
    <lineage>
        <taxon>Eukaryota</taxon>
        <taxon>Fungi</taxon>
        <taxon>Dikarya</taxon>
        <taxon>Basidiomycota</taxon>
        <taxon>Agaricomycotina</taxon>
        <taxon>Tremellomycetes</taxon>
        <taxon>Tremellales</taxon>
        <taxon>Bulleribasidiaceae</taxon>
        <taxon>Dioszegia</taxon>
    </lineage>
</organism>
<accession>A0AA38H4S7</accession>
<evidence type="ECO:0000313" key="3">
    <source>
        <dbReference type="Proteomes" id="UP001164286"/>
    </source>
</evidence>
<feature type="compositionally biased region" description="Basic and acidic residues" evidence="1">
    <location>
        <begin position="511"/>
        <end position="528"/>
    </location>
</feature>
<reference evidence="2" key="1">
    <citation type="journal article" date="2022" name="G3 (Bethesda)">
        <title>High quality genome of the basidiomycete yeast Dioszegia hungarica PDD-24b-2 isolated from cloud water.</title>
        <authorList>
            <person name="Jarrige D."/>
            <person name="Haridas S."/>
            <person name="Bleykasten-Grosshans C."/>
            <person name="Joly M."/>
            <person name="Nadalig T."/>
            <person name="Sancelme M."/>
            <person name="Vuilleumier S."/>
            <person name="Grigoriev I.V."/>
            <person name="Amato P."/>
            <person name="Bringel F."/>
        </authorList>
    </citation>
    <scope>NUCLEOTIDE SEQUENCE</scope>
    <source>
        <strain evidence="2">PDD-24b-2</strain>
    </source>
</reference>
<evidence type="ECO:0000256" key="1">
    <source>
        <dbReference type="SAM" id="MobiDB-lite"/>
    </source>
</evidence>
<feature type="region of interest" description="Disordered" evidence="1">
    <location>
        <begin position="96"/>
        <end position="134"/>
    </location>
</feature>
<feature type="region of interest" description="Disordered" evidence="1">
    <location>
        <begin position="310"/>
        <end position="337"/>
    </location>
</feature>